<name>A0A1F4RZ09_UNCSA</name>
<protein>
    <submittedName>
        <fullName evidence="2">Putative toxin-antitoxin system toxin component, PIN family</fullName>
    </submittedName>
</protein>
<dbReference type="EMBL" id="MEUA01000056">
    <property type="protein sequence ID" value="OGC13412.1"/>
    <property type="molecule type" value="Genomic_DNA"/>
</dbReference>
<dbReference type="InterPro" id="IPR029060">
    <property type="entry name" value="PIN-like_dom_sf"/>
</dbReference>
<evidence type="ECO:0000259" key="1">
    <source>
        <dbReference type="Pfam" id="PF13470"/>
    </source>
</evidence>
<dbReference type="AlphaFoldDB" id="A0A1F4RZ09"/>
<comment type="caution">
    <text evidence="2">The sequence shown here is derived from an EMBL/GenBank/DDBJ whole genome shotgun (WGS) entry which is preliminary data.</text>
</comment>
<gene>
    <name evidence="2" type="ORF">A2290_08985</name>
</gene>
<accession>A0A1F4RZ09</accession>
<dbReference type="SUPFAM" id="SSF88723">
    <property type="entry name" value="PIN domain-like"/>
    <property type="match status" value="1"/>
</dbReference>
<dbReference type="Pfam" id="PF13470">
    <property type="entry name" value="PIN_3"/>
    <property type="match status" value="1"/>
</dbReference>
<evidence type="ECO:0000313" key="3">
    <source>
        <dbReference type="Proteomes" id="UP000177905"/>
    </source>
</evidence>
<reference evidence="2 3" key="1">
    <citation type="journal article" date="2016" name="Nat. Commun.">
        <title>Thousands of microbial genomes shed light on interconnected biogeochemical processes in an aquifer system.</title>
        <authorList>
            <person name="Anantharaman K."/>
            <person name="Brown C.T."/>
            <person name="Hug L.A."/>
            <person name="Sharon I."/>
            <person name="Castelle C.J."/>
            <person name="Probst A.J."/>
            <person name="Thomas B.C."/>
            <person name="Singh A."/>
            <person name="Wilkins M.J."/>
            <person name="Karaoz U."/>
            <person name="Brodie E.L."/>
            <person name="Williams K.H."/>
            <person name="Hubbard S.S."/>
            <person name="Banfield J.F."/>
        </authorList>
    </citation>
    <scope>NUCLEOTIDE SEQUENCE [LARGE SCALE GENOMIC DNA]</scope>
</reference>
<dbReference type="Proteomes" id="UP000177905">
    <property type="component" value="Unassembled WGS sequence"/>
</dbReference>
<dbReference type="InterPro" id="IPR002850">
    <property type="entry name" value="PIN_toxin-like"/>
</dbReference>
<organism evidence="2 3">
    <name type="scientific">candidate division WOR-1 bacterium RIFOXYB2_FULL_36_35</name>
    <dbReference type="NCBI Taxonomy" id="1802578"/>
    <lineage>
        <taxon>Bacteria</taxon>
        <taxon>Bacillati</taxon>
        <taxon>Saganbacteria</taxon>
    </lineage>
</organism>
<dbReference type="PANTHER" id="PTHR34610">
    <property type="entry name" value="SSL7007 PROTEIN"/>
    <property type="match status" value="1"/>
</dbReference>
<sequence>MLKVVFDTNVIVSSLWGGNPKKILDFWREGSFDALTSNDIISEYLLVLSRFDLSFADMNEWAWNFQKKMVLIAPHRKTFFVKEDADDNKFIDCALSGNADYIVSGDKHLLDLRKFSGIKIVKPAEFLKKVNQ</sequence>
<proteinExistence type="predicted"/>
<dbReference type="NCBIfam" id="TIGR00305">
    <property type="entry name" value="putative toxin-antitoxin system toxin component, PIN family"/>
    <property type="match status" value="1"/>
</dbReference>
<feature type="domain" description="PIN" evidence="1">
    <location>
        <begin position="3"/>
        <end position="108"/>
    </location>
</feature>
<evidence type="ECO:0000313" key="2">
    <source>
        <dbReference type="EMBL" id="OGC13412.1"/>
    </source>
</evidence>
<dbReference type="InterPro" id="IPR002716">
    <property type="entry name" value="PIN_dom"/>
</dbReference>
<dbReference type="PANTHER" id="PTHR34610:SF3">
    <property type="entry name" value="SSL7007 PROTEIN"/>
    <property type="match status" value="1"/>
</dbReference>